<comment type="caution">
    <text evidence="11">The sequence shown here is derived from an EMBL/GenBank/DDBJ whole genome shotgun (WGS) entry which is preliminary data.</text>
</comment>
<protein>
    <submittedName>
        <fullName evidence="11">Oligosaccharyl transferase subunit OST3/OST6 family</fullName>
    </submittedName>
</protein>
<evidence type="ECO:0000256" key="9">
    <source>
        <dbReference type="SAM" id="Phobius"/>
    </source>
</evidence>
<name>A0A8H6WHS8_9AGAR</name>
<evidence type="ECO:0000256" key="8">
    <source>
        <dbReference type="ARBA" id="ARBA00023136"/>
    </source>
</evidence>
<dbReference type="GeneID" id="59342288"/>
<feature type="transmembrane region" description="Helical" evidence="9">
    <location>
        <begin position="183"/>
        <end position="203"/>
    </location>
</feature>
<keyword evidence="8 9" id="KW-0472">Membrane</keyword>
<dbReference type="Proteomes" id="UP000636479">
    <property type="component" value="Unassembled WGS sequence"/>
</dbReference>
<dbReference type="EMBL" id="JACAZF010000002">
    <property type="protein sequence ID" value="KAF7312759.1"/>
    <property type="molecule type" value="Genomic_DNA"/>
</dbReference>
<dbReference type="PANTHER" id="PTHR12692:SF0">
    <property type="entry name" value="GH11935P"/>
    <property type="match status" value="1"/>
</dbReference>
<reference evidence="11" key="1">
    <citation type="submission" date="2020-05" db="EMBL/GenBank/DDBJ databases">
        <title>Mycena genomes resolve the evolution of fungal bioluminescence.</title>
        <authorList>
            <person name="Tsai I.J."/>
        </authorList>
    </citation>
    <scope>NUCLEOTIDE SEQUENCE</scope>
    <source>
        <strain evidence="11">171206Taipei</strain>
    </source>
</reference>
<dbReference type="GO" id="GO:0018279">
    <property type="term" value="P:protein N-linked glycosylation via asparagine"/>
    <property type="evidence" value="ECO:0007669"/>
    <property type="project" value="TreeGrafter"/>
</dbReference>
<comment type="similarity">
    <text evidence="3">Belongs to the OST3/OST6 family.</text>
</comment>
<evidence type="ECO:0000313" key="11">
    <source>
        <dbReference type="EMBL" id="KAF7312759.1"/>
    </source>
</evidence>
<evidence type="ECO:0000256" key="3">
    <source>
        <dbReference type="ARBA" id="ARBA00009561"/>
    </source>
</evidence>
<comment type="function">
    <text evidence="1">Subunit of the oligosaccharyl transferase (OST) complex that catalyzes the initial transfer of a defined glycan (Glc(3)Man(9)GlcNAc(2) in eukaryotes) from the lipid carrier dolichol-pyrophosphate to an asparagine residue within an Asn-X-Ser/Thr consensus motif in nascent polypeptide chains, the first step in protein N-glycosylation. N-glycosylation occurs cotranslationally and the complex associates with the Sec61 complex at the channel-forming translocon complex that mediates protein translocation across the endoplasmic reticulum (ER). All subunits are required for a maximal enzyme activity.</text>
</comment>
<dbReference type="GO" id="GO:0016740">
    <property type="term" value="F:transferase activity"/>
    <property type="evidence" value="ECO:0007669"/>
    <property type="project" value="UniProtKB-KW"/>
</dbReference>
<gene>
    <name evidence="11" type="ORF">MIND_00291000</name>
</gene>
<feature type="transmembrane region" description="Helical" evidence="9">
    <location>
        <begin position="210"/>
        <end position="230"/>
    </location>
</feature>
<evidence type="ECO:0000256" key="2">
    <source>
        <dbReference type="ARBA" id="ARBA00004477"/>
    </source>
</evidence>
<evidence type="ECO:0000256" key="6">
    <source>
        <dbReference type="ARBA" id="ARBA00022824"/>
    </source>
</evidence>
<dbReference type="InterPro" id="IPR021149">
    <property type="entry name" value="OligosaccharylTrfase_OST3/OST6"/>
</dbReference>
<evidence type="ECO:0000256" key="10">
    <source>
        <dbReference type="SAM" id="SignalP"/>
    </source>
</evidence>
<dbReference type="RefSeq" id="XP_037224867.1">
    <property type="nucleotide sequence ID" value="XM_037359772.1"/>
</dbReference>
<dbReference type="Gene3D" id="3.40.30.10">
    <property type="entry name" value="Glutaredoxin"/>
    <property type="match status" value="1"/>
</dbReference>
<accession>A0A8H6WHS8</accession>
<feature type="signal peptide" evidence="10">
    <location>
        <begin position="1"/>
        <end position="18"/>
    </location>
</feature>
<keyword evidence="12" id="KW-1185">Reference proteome</keyword>
<evidence type="ECO:0000256" key="4">
    <source>
        <dbReference type="ARBA" id="ARBA00022692"/>
    </source>
</evidence>
<dbReference type="InterPro" id="IPR036249">
    <property type="entry name" value="Thioredoxin-like_sf"/>
</dbReference>
<keyword evidence="5 10" id="KW-0732">Signal</keyword>
<evidence type="ECO:0000256" key="5">
    <source>
        <dbReference type="ARBA" id="ARBA00022729"/>
    </source>
</evidence>
<feature type="transmembrane region" description="Helical" evidence="9">
    <location>
        <begin position="290"/>
        <end position="310"/>
    </location>
</feature>
<organism evidence="11 12">
    <name type="scientific">Mycena indigotica</name>
    <dbReference type="NCBI Taxonomy" id="2126181"/>
    <lineage>
        <taxon>Eukaryota</taxon>
        <taxon>Fungi</taxon>
        <taxon>Dikarya</taxon>
        <taxon>Basidiomycota</taxon>
        <taxon>Agaricomycotina</taxon>
        <taxon>Agaricomycetes</taxon>
        <taxon>Agaricomycetidae</taxon>
        <taxon>Agaricales</taxon>
        <taxon>Marasmiineae</taxon>
        <taxon>Mycenaceae</taxon>
        <taxon>Mycena</taxon>
    </lineage>
</organism>
<proteinExistence type="inferred from homology"/>
<dbReference type="SUPFAM" id="SSF52833">
    <property type="entry name" value="Thioredoxin-like"/>
    <property type="match status" value="1"/>
</dbReference>
<keyword evidence="4 9" id="KW-0812">Transmembrane</keyword>
<sequence>MLLSRAGWLLLAMLPAVARSVHKELVSLVDSDSGQISLDAKTFELLTSDERDWSAVVQFTASGEEWNCAACFAFDPVWKTVSRAWWEKGLKAVRDKHFFATLDFDGHDGDERQAIFQRLGLNTAPVVLVYPAVKGPRAARSGKPLTFDLSSAKTFDAVALAAHLSEFTPAPIPLYAPIDFRLYIGRGLLFSVGAFGLYVAARLAIFRLRWIWAAGSVVFSLVMTSGFMFIRIREVPLTGRSGSWVAKGMQQMYGMEMRMVAPMYALLGLAFYMLTAMVPKHTSSRTRQRIFVYLWSVVIVVFYSVLVVFIKVKNPHYPFRLIL</sequence>
<evidence type="ECO:0000256" key="7">
    <source>
        <dbReference type="ARBA" id="ARBA00022989"/>
    </source>
</evidence>
<evidence type="ECO:0000256" key="1">
    <source>
        <dbReference type="ARBA" id="ARBA00002791"/>
    </source>
</evidence>
<dbReference type="PANTHER" id="PTHR12692">
    <property type="entry name" value="DOLICHYL-DIPHOSPHOOLIGOSACCHARIDE--PROTEIN GLYCOSYLTRANSFERASE-RELATED"/>
    <property type="match status" value="1"/>
</dbReference>
<feature type="transmembrane region" description="Helical" evidence="9">
    <location>
        <begin position="259"/>
        <end position="278"/>
    </location>
</feature>
<keyword evidence="11" id="KW-0808">Transferase</keyword>
<keyword evidence="6" id="KW-0256">Endoplasmic reticulum</keyword>
<dbReference type="OrthoDB" id="67566at2759"/>
<dbReference type="Pfam" id="PF04756">
    <property type="entry name" value="OST3_OST6"/>
    <property type="match status" value="1"/>
</dbReference>
<dbReference type="GO" id="GO:0008250">
    <property type="term" value="C:oligosaccharyltransferase complex"/>
    <property type="evidence" value="ECO:0007669"/>
    <property type="project" value="TreeGrafter"/>
</dbReference>
<keyword evidence="7 9" id="KW-1133">Transmembrane helix</keyword>
<feature type="chain" id="PRO_5034121583" evidence="10">
    <location>
        <begin position="19"/>
        <end position="323"/>
    </location>
</feature>
<comment type="subcellular location">
    <subcellularLocation>
        <location evidence="2">Endoplasmic reticulum membrane</location>
        <topology evidence="2">Multi-pass membrane protein</topology>
    </subcellularLocation>
</comment>
<dbReference type="AlphaFoldDB" id="A0A8H6WHS8"/>
<evidence type="ECO:0000313" key="12">
    <source>
        <dbReference type="Proteomes" id="UP000636479"/>
    </source>
</evidence>